<evidence type="ECO:0000256" key="1">
    <source>
        <dbReference type="ARBA" id="ARBA00006525"/>
    </source>
</evidence>
<dbReference type="GO" id="GO:0009294">
    <property type="term" value="P:DNA-mediated transformation"/>
    <property type="evidence" value="ECO:0007669"/>
    <property type="project" value="InterPro"/>
</dbReference>
<dbReference type="Gene3D" id="3.40.50.450">
    <property type="match status" value="1"/>
</dbReference>
<dbReference type="InterPro" id="IPR036388">
    <property type="entry name" value="WH-like_DNA-bd_sf"/>
</dbReference>
<protein>
    <submittedName>
        <fullName evidence="4">DNA-protecting protein DprA</fullName>
    </submittedName>
</protein>
<gene>
    <name evidence="4" type="primary">dprA</name>
    <name evidence="4" type="ORF">DKG75_14880</name>
</gene>
<name>A0A317E3V4_9PROT</name>
<evidence type="ECO:0000259" key="2">
    <source>
        <dbReference type="Pfam" id="PF02481"/>
    </source>
</evidence>
<dbReference type="Pfam" id="PF17782">
    <property type="entry name" value="WHD_DprA"/>
    <property type="match status" value="1"/>
</dbReference>
<dbReference type="OrthoDB" id="9785707at2"/>
<dbReference type="PANTHER" id="PTHR43022:SF1">
    <property type="entry name" value="PROTEIN SMF"/>
    <property type="match status" value="1"/>
</dbReference>
<dbReference type="InterPro" id="IPR041614">
    <property type="entry name" value="DprA_WH"/>
</dbReference>
<dbReference type="Pfam" id="PF21102">
    <property type="entry name" value="DprA_N"/>
    <property type="match status" value="1"/>
</dbReference>
<comment type="caution">
    <text evidence="4">The sequence shown here is derived from an EMBL/GenBank/DDBJ whole genome shotgun (WGS) entry which is preliminary data.</text>
</comment>
<feature type="domain" description="DprA winged helix" evidence="3">
    <location>
        <begin position="319"/>
        <end position="375"/>
    </location>
</feature>
<evidence type="ECO:0000313" key="4">
    <source>
        <dbReference type="EMBL" id="PWR19745.1"/>
    </source>
</evidence>
<organism evidence="4 5">
    <name type="scientific">Zavarzinia compransoris</name>
    <dbReference type="NCBI Taxonomy" id="1264899"/>
    <lineage>
        <taxon>Bacteria</taxon>
        <taxon>Pseudomonadati</taxon>
        <taxon>Pseudomonadota</taxon>
        <taxon>Alphaproteobacteria</taxon>
        <taxon>Rhodospirillales</taxon>
        <taxon>Zavarziniaceae</taxon>
        <taxon>Zavarzinia</taxon>
    </lineage>
</organism>
<proteinExistence type="inferred from homology"/>
<dbReference type="InterPro" id="IPR003488">
    <property type="entry name" value="DprA"/>
</dbReference>
<evidence type="ECO:0000259" key="3">
    <source>
        <dbReference type="Pfam" id="PF17782"/>
    </source>
</evidence>
<dbReference type="NCBIfam" id="TIGR00732">
    <property type="entry name" value="dprA"/>
    <property type="match status" value="1"/>
</dbReference>
<keyword evidence="5" id="KW-1185">Reference proteome</keyword>
<comment type="similarity">
    <text evidence="1">Belongs to the DprA/Smf family.</text>
</comment>
<reference evidence="5" key="1">
    <citation type="submission" date="2018-05" db="EMBL/GenBank/DDBJ databases">
        <title>Zavarzinia sp. HR-AS.</title>
        <authorList>
            <person name="Lee Y."/>
            <person name="Jeon C.O."/>
        </authorList>
    </citation>
    <scope>NUCLEOTIDE SEQUENCE [LARGE SCALE GENOMIC DNA]</scope>
    <source>
        <strain evidence="5">DSM 1231</strain>
    </source>
</reference>
<dbReference type="Pfam" id="PF02481">
    <property type="entry name" value="DNA_processg_A"/>
    <property type="match status" value="1"/>
</dbReference>
<accession>A0A317E3V4</accession>
<dbReference type="AlphaFoldDB" id="A0A317E3V4"/>
<dbReference type="Gene3D" id="1.10.10.10">
    <property type="entry name" value="Winged helix-like DNA-binding domain superfamily/Winged helix DNA-binding domain"/>
    <property type="match status" value="1"/>
</dbReference>
<evidence type="ECO:0000313" key="5">
    <source>
        <dbReference type="Proteomes" id="UP000246077"/>
    </source>
</evidence>
<feature type="domain" description="Smf/DprA SLOG" evidence="2">
    <location>
        <begin position="89"/>
        <end position="295"/>
    </location>
</feature>
<dbReference type="InterPro" id="IPR057666">
    <property type="entry name" value="DrpA_SLOG"/>
</dbReference>
<dbReference type="SUPFAM" id="SSF102405">
    <property type="entry name" value="MCP/YpsA-like"/>
    <property type="match status" value="1"/>
</dbReference>
<dbReference type="EMBL" id="QGLF01000004">
    <property type="protein sequence ID" value="PWR19745.1"/>
    <property type="molecule type" value="Genomic_DNA"/>
</dbReference>
<dbReference type="PANTHER" id="PTHR43022">
    <property type="entry name" value="PROTEIN SMF"/>
    <property type="match status" value="1"/>
</dbReference>
<dbReference type="Proteomes" id="UP000246077">
    <property type="component" value="Unassembled WGS sequence"/>
</dbReference>
<sequence length="380" mass="40027">MRDLPFQGSPVAERRFPRPEIIDRLRLIRTESVGPVAFEHLLDLYGSAGAALAALPDLARKGGRKSLRLPSKAEAEREIAAVEKAGAQLIAKGESDYPPLLAAIEAAPPLITAKGHLHLGRQPAVAMVGARNASAAGQRLAREIAGDLGRAGLVVVSGLARGIDGVAHLAALETGTIAVVAGGIDVVYPPEHAALQARIGEAGLVIAEMPPGTQPQARHFPRRNRLISGLALGVVVVEAALKSGSLITARFALEQGREVMAVPGSPLDPRARGANDLIRQGARLVESGAEVVEALRPMIGPPLTEPSGGDFAKPPMRRPDDAEIDRHRARVLDLLSPVPVPVDELLRQAELTPPVLFTILLELELAGRLLRHAGGRVSLI</sequence>